<keyword evidence="3" id="KW-1185">Reference proteome</keyword>
<dbReference type="EMBL" id="LFZW01000001">
    <property type="protein sequence ID" value="KMY49572.1"/>
    <property type="molecule type" value="Genomic_DNA"/>
</dbReference>
<gene>
    <name evidence="2" type="ORF">AC625_08465</name>
</gene>
<evidence type="ECO:0000313" key="2">
    <source>
        <dbReference type="EMBL" id="KMY49572.1"/>
    </source>
</evidence>
<protein>
    <recommendedName>
        <fullName evidence="1">Gp28/Gp37-like domain-containing protein</fullName>
    </recommendedName>
</protein>
<sequence length="371" mass="42203">MVEFYVFDINFNRLGIIDGFIATDLTLNYDTLSDCRLTVDGTKDYADLLQIDHIITKTADITRGYIIKTREYLDEASTELKIIAYSMNLILNDRLVLGQQEFTGTIENVMKSFVQVNAVSPTNPNRMIPNLVIASNRGIPIETTEGAVNVPLDEYLYELCKKHDVSFDIFLDHENKKFVFDVWQGVDRSTVQSNHAHVTFAKEFDNVLKQHYTESNKDHRTTAIVLGETVEGKPQSIITVNDDQSGFNRKEMVVEATDIRKSYTDDKNNQINLTEAEYQSLLTEKGKNTLSEHQGIKTFESDVDPQGNYIYGLDYSMGDKVSTRNDDLGIILHTRIMSVIEKENKQGETIQLNFGSNIPSFIEKVKRAVKK</sequence>
<organism evidence="2 3">
    <name type="scientific">Peribacillus loiseleuriae</name>
    <dbReference type="NCBI Taxonomy" id="1679170"/>
    <lineage>
        <taxon>Bacteria</taxon>
        <taxon>Bacillati</taxon>
        <taxon>Bacillota</taxon>
        <taxon>Bacilli</taxon>
        <taxon>Bacillales</taxon>
        <taxon>Bacillaceae</taxon>
        <taxon>Peribacillus</taxon>
    </lineage>
</organism>
<evidence type="ECO:0000259" key="1">
    <source>
        <dbReference type="Pfam" id="PF14594"/>
    </source>
</evidence>
<evidence type="ECO:0000313" key="3">
    <source>
        <dbReference type="Proteomes" id="UP000037146"/>
    </source>
</evidence>
<reference evidence="3" key="1">
    <citation type="submission" date="2015-07" db="EMBL/GenBank/DDBJ databases">
        <title>Genome sequencing project for genomic taxonomy and phylogenomics of Bacillus-like bacteria.</title>
        <authorList>
            <person name="Liu B."/>
            <person name="Wang J."/>
            <person name="Zhu Y."/>
            <person name="Liu G."/>
            <person name="Chen Q."/>
            <person name="Chen Z."/>
            <person name="Lan J."/>
            <person name="Che J."/>
            <person name="Ge C."/>
            <person name="Shi H."/>
            <person name="Pan Z."/>
            <person name="Liu X."/>
        </authorList>
    </citation>
    <scope>NUCLEOTIDE SEQUENCE [LARGE SCALE GENOMIC DNA]</scope>
    <source>
        <strain evidence="3">FJAT-27997</strain>
    </source>
</reference>
<comment type="caution">
    <text evidence="2">The sequence shown here is derived from an EMBL/GenBank/DDBJ whole genome shotgun (WGS) entry which is preliminary data.</text>
</comment>
<dbReference type="AlphaFoldDB" id="A0A0K9GTH7"/>
<proteinExistence type="predicted"/>
<dbReference type="OrthoDB" id="9255846at2"/>
<feature type="domain" description="Gp28/Gp37-like" evidence="1">
    <location>
        <begin position="4"/>
        <end position="356"/>
    </location>
</feature>
<name>A0A0K9GTH7_9BACI</name>
<dbReference type="InterPro" id="IPR029432">
    <property type="entry name" value="Gp28/Gp37-like_dom"/>
</dbReference>
<dbReference type="PATRIC" id="fig|1679170.3.peg.1814"/>
<dbReference type="Proteomes" id="UP000037146">
    <property type="component" value="Unassembled WGS sequence"/>
</dbReference>
<accession>A0A0K9GTH7</accession>
<dbReference type="STRING" id="1679170.AC625_08465"/>
<dbReference type="Pfam" id="PF14594">
    <property type="entry name" value="Sipho_Gp37"/>
    <property type="match status" value="1"/>
</dbReference>